<dbReference type="AlphaFoldDB" id="A0A8H2ZKN3"/>
<feature type="compositionally biased region" description="Polar residues" evidence="2">
    <location>
        <begin position="43"/>
        <end position="58"/>
    </location>
</feature>
<evidence type="ECO:0000313" key="3">
    <source>
        <dbReference type="EMBL" id="CAB4257148.1"/>
    </source>
</evidence>
<dbReference type="Proteomes" id="UP000644660">
    <property type="component" value="Unassembled WGS sequence"/>
</dbReference>
<keyword evidence="4" id="KW-1185">Reference proteome</keyword>
<feature type="compositionally biased region" description="Basic and acidic residues" evidence="2">
    <location>
        <begin position="223"/>
        <end position="236"/>
    </location>
</feature>
<dbReference type="EMBL" id="CAEFZW010000013">
    <property type="protein sequence ID" value="CAB4257148.1"/>
    <property type="molecule type" value="Genomic_DNA"/>
</dbReference>
<feature type="region of interest" description="Disordered" evidence="2">
    <location>
        <begin position="620"/>
        <end position="642"/>
    </location>
</feature>
<feature type="compositionally biased region" description="Polar residues" evidence="2">
    <location>
        <begin position="584"/>
        <end position="593"/>
    </location>
</feature>
<evidence type="ECO:0000256" key="1">
    <source>
        <dbReference type="SAM" id="Coils"/>
    </source>
</evidence>
<name>A0A8H2ZKN3_9SACH</name>
<gene>
    <name evidence="3" type="ORF">KABA2_13S04048</name>
</gene>
<feature type="compositionally biased region" description="Polar residues" evidence="2">
    <location>
        <begin position="169"/>
        <end position="185"/>
    </location>
</feature>
<protein>
    <submittedName>
        <fullName evidence="3">Uncharacterized protein</fullName>
    </submittedName>
</protein>
<dbReference type="OrthoDB" id="4068390at2759"/>
<reference evidence="3 4" key="1">
    <citation type="submission" date="2020-05" db="EMBL/GenBank/DDBJ databases">
        <authorList>
            <person name="Casaregola S."/>
            <person name="Devillers H."/>
            <person name="Grondin C."/>
        </authorList>
    </citation>
    <scope>NUCLEOTIDE SEQUENCE [LARGE SCALE GENOMIC DNA]</scope>
    <source>
        <strain evidence="3 4">CLIB 1767</strain>
    </source>
</reference>
<sequence length="806" mass="90894">MPITRKYSSTRTFSSEALAAAATATSVESSRTSSLVRSKSAPRHTQNFRRTNSMMSNPESRREHRRINSYGSYERTFSTSVIPTNYDENQTIDTNLAFDNFDGGIDDIIETRNLSPQRRYRHISNRGTQVENMNPLEVVEKYVPGPRGLSIVQVPVLKQPSQKPKKDYTQSTTASPRRRVSTISSPKREPLSPNALKRHGAVRRSNIVHSSEEAQHPVSPRRSLREVEPTSPRDFHATYEDDENRIEKTVTTRQTKDHGSVETTTIVRRHTKREPTPDLPESNHNASNTKANVLKLRDEVKKSEFEKNQLELKLENIINAEKTLGAKKENQNIHNVVRNEIPIPVAIPKHQHDKLKGPIRVVSNMTSNTNTEEGFSDEGSFNDDNESTSIVSSMATYDHLSTIQSIDVEPPKQDIQPETHELPRDTSNQDIKILNGKLNAFLDKEIVEDKNDKGNNMFYESLLMNMSTTESIPGMSSRFNSNISLDPNDSQISVVPSLDLGQNEHQKNKTQDINTSFKMRHNPSMAQYLKASHPYLISSDEETETNHENNTYLSIDNANERRTPDDTDSNIDSTLSLNIPHDQVPTSSYTSVDSHSKGERTLSIANKDFSKQFLKASYHEDTTDHSKLSRTNLNGSQSTDISSSIDVPGTYKNSTAIGNADITLDRLKSESSSVYSYHPIKNTIQPKVIHLDNLGETLGECNHMRDSSQDEKNLVLSKRNNRSIGHKGHKISQSVDLDIQKGDIRRRSEKVSTFNGQARSKSLTRRFSLQTAVKNINNIENETFKKHSRNSSIGKSLKKMLGIHSK</sequence>
<keyword evidence="1" id="KW-0175">Coiled coil</keyword>
<accession>A0A8H2ZKN3</accession>
<feature type="compositionally biased region" description="Low complexity" evidence="2">
    <location>
        <begin position="23"/>
        <end position="39"/>
    </location>
</feature>
<dbReference type="GeneID" id="64860257"/>
<evidence type="ECO:0000256" key="2">
    <source>
        <dbReference type="SAM" id="MobiDB-lite"/>
    </source>
</evidence>
<comment type="caution">
    <text evidence="3">The sequence shown here is derived from an EMBL/GenBank/DDBJ whole genome shotgun (WGS) entry which is preliminary data.</text>
</comment>
<feature type="region of interest" description="Disordered" evidence="2">
    <location>
        <begin position="154"/>
        <end position="236"/>
    </location>
</feature>
<feature type="region of interest" description="Disordered" evidence="2">
    <location>
        <begin position="23"/>
        <end position="66"/>
    </location>
</feature>
<feature type="region of interest" description="Disordered" evidence="2">
    <location>
        <begin position="578"/>
        <end position="598"/>
    </location>
</feature>
<feature type="coiled-coil region" evidence="1">
    <location>
        <begin position="293"/>
        <end position="320"/>
    </location>
</feature>
<organism evidence="3 4">
    <name type="scientific">Maudiozyma barnettii</name>
    <dbReference type="NCBI Taxonomy" id="61262"/>
    <lineage>
        <taxon>Eukaryota</taxon>
        <taxon>Fungi</taxon>
        <taxon>Dikarya</taxon>
        <taxon>Ascomycota</taxon>
        <taxon>Saccharomycotina</taxon>
        <taxon>Saccharomycetes</taxon>
        <taxon>Saccharomycetales</taxon>
        <taxon>Saccharomycetaceae</taxon>
        <taxon>Maudiozyma</taxon>
    </lineage>
</organism>
<evidence type="ECO:0000313" key="4">
    <source>
        <dbReference type="Proteomes" id="UP000644660"/>
    </source>
</evidence>
<proteinExistence type="predicted"/>
<dbReference type="RefSeq" id="XP_041408992.1">
    <property type="nucleotide sequence ID" value="XM_041553058.1"/>
</dbReference>
<feature type="compositionally biased region" description="Polar residues" evidence="2">
    <location>
        <begin position="629"/>
        <end position="642"/>
    </location>
</feature>